<dbReference type="OMA" id="FCGCVYE"/>
<proteinExistence type="predicted"/>
<dbReference type="Proteomes" id="UP000038009">
    <property type="component" value="Unassembled WGS sequence"/>
</dbReference>
<comment type="caution">
    <text evidence="2">The sequence shown here is derived from an EMBL/GenBank/DDBJ whole genome shotgun (WGS) entry which is preliminary data.</text>
</comment>
<evidence type="ECO:0000313" key="2">
    <source>
        <dbReference type="EMBL" id="KPI84730.1"/>
    </source>
</evidence>
<accession>A0A0N1I3N8</accession>
<protein>
    <submittedName>
        <fullName evidence="2">Uncharacterized protein</fullName>
    </submittedName>
</protein>
<dbReference type="SUPFAM" id="SSF48371">
    <property type="entry name" value="ARM repeat"/>
    <property type="match status" value="1"/>
</dbReference>
<feature type="compositionally biased region" description="Polar residues" evidence="1">
    <location>
        <begin position="22"/>
        <end position="33"/>
    </location>
</feature>
<sequence length="1260" mass="139338">MNGSYNANVAGGGGPGTPPIGYSSQANLSFSTNNGSDGGGARFPLSLGISSRPTGESELTDDAIARLSELATSALTSTDRGVRDGAAQQLLFLSSYEYWDTLRTLLPRAQNNYLRFIIVKAILFLVSNELGPQERSEVQQYVLEYIQGRRCSGEELPFYLRNALFSVFASALFSNWKISIIRAESSEQMNSTEMAEGIFDKMRSYLTTDETLDCVLEVITFFARQNAKHSIFSVKGSFAKQVLPFFFSAAVDMLSTSPAKAAVVCSTALECVPELEVPLIRMYHFSDPSITVLRWPAWAPALSTAMNQCGQALLEQPDGPYASVLARLLRQCSSVTSPQEEYIATRDEVANVLLDISQRLLYKVHENTERTELLRLACALLVNTFERSDEATVEFLARSPDYIRMWKDATRYILDKPFDGEETDLYQALLHLFYLIAERLLPPKPRLRNTMEDSLEVFYGASTPPGGTGLERLEERAPPLQSPLTAPRGPLTTDRAREVEQQVIEVFSVYMDLIIDTAHQREDSQELRSGSTFVLQTERILQPIAEVLLCERIDLLPQLIERLHQTIHQYELCVRARREQAAEQSSNNAAGASRGQGYGGAAQSLLEELYMTMAMYSMNMGNGLPAMDANATPLFFTHVCLSRLSVMVSIFGIALLQGTAKRDDSVLSSIANFARQLLGQEDQVTEDLLLCLSLFDDAADGEAGAGGSVFGSSGCVPPGPSATPCQSTPAQIHVGILRSLFFFCGCVYETNLSRNEEFYEITVNLLCYVYRYHSDEVALVADANMLLSRIVDYGSSGTYFLGADKCMGLIEAVKEDQLALLRVHGQLDAAGLTSEAVEVRHGFLTAFTFYVETRYYAGFPIADVVNTITERCFQEDHLQVNPRLAFEDLKAITKGIHQPDTLLVMLEAVMRHRDVCLAVVRYEARMAPCMIAWLSVLCSRSRQYLDEQSLSTTPWELTSLVMNVLCLFFSSMSCGAACTRSQGQAVASDAGYNEQLVVSQGVGAAGCTDPAAGSSSASSFFSFPADAVDAAVVYDVSDVLHTFCTAPWCNLGIVLFYERATVERFFCGAVELLTTTSVQYLMADEGRMRFLNAVAAAVSSCGDTFQQLHMLFMRQGMWNRLVRLMTKCLSYAYASELVDVLYSMLRGDQQARQRIAQYQGLGGYTLAATFYEICTLIAVAPHLTYREMTGCFGILQMCFDSAPILCGECADKLLDFCSAYHRVRLRLIINSLRRGDGEQLMTQYMTYFGQSSVVPVLSAW</sequence>
<organism evidence="2 3">
    <name type="scientific">Leptomonas seymouri</name>
    <dbReference type="NCBI Taxonomy" id="5684"/>
    <lineage>
        <taxon>Eukaryota</taxon>
        <taxon>Discoba</taxon>
        <taxon>Euglenozoa</taxon>
        <taxon>Kinetoplastea</taxon>
        <taxon>Metakinetoplastina</taxon>
        <taxon>Trypanosomatida</taxon>
        <taxon>Trypanosomatidae</taxon>
        <taxon>Leishmaniinae</taxon>
        <taxon>Leptomonas</taxon>
    </lineage>
</organism>
<feature type="region of interest" description="Disordered" evidence="1">
    <location>
        <begin position="1"/>
        <end position="33"/>
    </location>
</feature>
<keyword evidence="3" id="KW-1185">Reference proteome</keyword>
<evidence type="ECO:0000256" key="1">
    <source>
        <dbReference type="SAM" id="MobiDB-lite"/>
    </source>
</evidence>
<evidence type="ECO:0000313" key="3">
    <source>
        <dbReference type="Proteomes" id="UP000038009"/>
    </source>
</evidence>
<dbReference type="VEuPathDB" id="TriTrypDB:Lsey_0236_0120"/>
<dbReference type="OrthoDB" id="278510at2759"/>
<name>A0A0N1I3N8_LEPSE</name>
<dbReference type="InterPro" id="IPR016024">
    <property type="entry name" value="ARM-type_fold"/>
</dbReference>
<gene>
    <name evidence="2" type="ORF">ABL78_6223</name>
</gene>
<reference evidence="2 3" key="1">
    <citation type="journal article" date="2015" name="PLoS Pathog.">
        <title>Leptomonas seymouri: Adaptations to the Dixenous Life Cycle Analyzed by Genome Sequencing, Transcriptome Profiling and Co-infection with Leishmania donovani.</title>
        <authorList>
            <person name="Kraeva N."/>
            <person name="Butenko A."/>
            <person name="Hlavacova J."/>
            <person name="Kostygov A."/>
            <person name="Myskova J."/>
            <person name="Grybchuk D."/>
            <person name="Lestinova T."/>
            <person name="Votypka J."/>
            <person name="Volf P."/>
            <person name="Opperdoes F."/>
            <person name="Flegontov P."/>
            <person name="Lukes J."/>
            <person name="Yurchenko V."/>
        </authorList>
    </citation>
    <scope>NUCLEOTIDE SEQUENCE [LARGE SCALE GENOMIC DNA]</scope>
    <source>
        <strain evidence="2 3">ATCC 30220</strain>
    </source>
</reference>
<dbReference type="EMBL" id="LJSK01000236">
    <property type="protein sequence ID" value="KPI84730.1"/>
    <property type="molecule type" value="Genomic_DNA"/>
</dbReference>
<dbReference type="AlphaFoldDB" id="A0A0N1I3N8"/>